<keyword evidence="6 12" id="KW-0662">Pyridine nucleotide biosynthesis</keyword>
<dbReference type="InterPro" id="IPR015939">
    <property type="entry name" value="Fum_Rdtase/Succ_DH_flav-like_C"/>
</dbReference>
<feature type="domain" description="Fumarate reductase/succinate dehydrogenase flavoprotein-like C-terminal" evidence="14">
    <location>
        <begin position="438"/>
        <end position="525"/>
    </location>
</feature>
<keyword evidence="16" id="KW-1185">Reference proteome</keyword>
<dbReference type="EMBL" id="CP071793">
    <property type="protein sequence ID" value="QTD53124.1"/>
    <property type="molecule type" value="Genomic_DNA"/>
</dbReference>
<dbReference type="PIRSF" id="PIRSF000171">
    <property type="entry name" value="SDHA_APRA_LASPO"/>
    <property type="match status" value="1"/>
</dbReference>
<dbReference type="Pfam" id="PF02910">
    <property type="entry name" value="Succ_DH_flav_C"/>
    <property type="match status" value="1"/>
</dbReference>
<evidence type="ECO:0000256" key="6">
    <source>
        <dbReference type="ARBA" id="ARBA00022642"/>
    </source>
</evidence>
<comment type="cofactor">
    <cofactor evidence="1 12">
        <name>FAD</name>
        <dbReference type="ChEBI" id="CHEBI:57692"/>
    </cofactor>
</comment>
<dbReference type="NCBIfam" id="TIGR00551">
    <property type="entry name" value="nadB"/>
    <property type="match status" value="1"/>
</dbReference>
<dbReference type="Proteomes" id="UP000663929">
    <property type="component" value="Chromosome"/>
</dbReference>
<evidence type="ECO:0000256" key="5">
    <source>
        <dbReference type="ARBA" id="ARBA00022630"/>
    </source>
</evidence>
<comment type="catalytic activity">
    <reaction evidence="9">
        <text>L-aspartate + O2 = iminosuccinate + H2O2</text>
        <dbReference type="Rhea" id="RHEA:25876"/>
        <dbReference type="ChEBI" id="CHEBI:15379"/>
        <dbReference type="ChEBI" id="CHEBI:16240"/>
        <dbReference type="ChEBI" id="CHEBI:29991"/>
        <dbReference type="ChEBI" id="CHEBI:77875"/>
        <dbReference type="EC" id="1.4.3.16"/>
    </reaction>
    <physiologicalReaction direction="left-to-right" evidence="9">
        <dbReference type="Rhea" id="RHEA:25877"/>
    </physiologicalReaction>
</comment>
<dbReference type="SUPFAM" id="SSF46977">
    <property type="entry name" value="Succinate dehydrogenase/fumarate reductase flavoprotein C-terminal domain"/>
    <property type="match status" value="1"/>
</dbReference>
<evidence type="ECO:0000259" key="13">
    <source>
        <dbReference type="Pfam" id="PF00890"/>
    </source>
</evidence>
<evidence type="ECO:0000313" key="16">
    <source>
        <dbReference type="Proteomes" id="UP000663929"/>
    </source>
</evidence>
<dbReference type="PANTHER" id="PTHR42716">
    <property type="entry name" value="L-ASPARTATE OXIDASE"/>
    <property type="match status" value="1"/>
</dbReference>
<evidence type="ECO:0000256" key="8">
    <source>
        <dbReference type="ARBA" id="ARBA00023002"/>
    </source>
</evidence>
<comment type="similarity">
    <text evidence="3 12">Belongs to the FAD-dependent oxidoreductase 2 family. NadB subfamily.</text>
</comment>
<dbReference type="Gene3D" id="3.90.700.10">
    <property type="entry name" value="Succinate dehydrogenase/fumarate reductase flavoprotein, catalytic domain"/>
    <property type="match status" value="1"/>
</dbReference>
<comment type="subcellular location">
    <subcellularLocation>
        <location evidence="12">Cytoplasm</location>
    </subcellularLocation>
</comment>
<dbReference type="GO" id="GO:0008734">
    <property type="term" value="F:L-aspartate oxidase activity"/>
    <property type="evidence" value="ECO:0007669"/>
    <property type="project" value="UniProtKB-UniRule"/>
</dbReference>
<dbReference type="GO" id="GO:0005737">
    <property type="term" value="C:cytoplasm"/>
    <property type="evidence" value="ECO:0007669"/>
    <property type="project" value="UniProtKB-SubCell"/>
</dbReference>
<dbReference type="PRINTS" id="PR00368">
    <property type="entry name" value="FADPNR"/>
</dbReference>
<dbReference type="InterPro" id="IPR036188">
    <property type="entry name" value="FAD/NAD-bd_sf"/>
</dbReference>
<evidence type="ECO:0000256" key="4">
    <source>
        <dbReference type="ARBA" id="ARBA00012173"/>
    </source>
</evidence>
<dbReference type="InterPro" id="IPR027477">
    <property type="entry name" value="Succ_DH/fumarate_Rdtase_cat_sf"/>
</dbReference>
<evidence type="ECO:0000259" key="14">
    <source>
        <dbReference type="Pfam" id="PF02910"/>
    </source>
</evidence>
<keyword evidence="5 12" id="KW-0285">Flavoprotein</keyword>
<dbReference type="PANTHER" id="PTHR42716:SF2">
    <property type="entry name" value="L-ASPARTATE OXIDASE, CHLOROPLASTIC"/>
    <property type="match status" value="1"/>
</dbReference>
<evidence type="ECO:0000256" key="9">
    <source>
        <dbReference type="ARBA" id="ARBA00048305"/>
    </source>
</evidence>
<comment type="pathway">
    <text evidence="2 12">Cofactor biosynthesis; NAD(+) biosynthesis; iminoaspartate from L-aspartate (oxidase route): step 1/1.</text>
</comment>
<dbReference type="FunFam" id="1.20.58.100:FF:000002">
    <property type="entry name" value="L-aspartate oxidase"/>
    <property type="match status" value="1"/>
</dbReference>
<keyword evidence="8 12" id="KW-0560">Oxidoreductase</keyword>
<dbReference type="AlphaFoldDB" id="A0A8A4TVH3"/>
<dbReference type="Gene3D" id="1.20.58.100">
    <property type="entry name" value="Fumarate reductase/succinate dehydrogenase flavoprotein-like, C-terminal domain"/>
    <property type="match status" value="1"/>
</dbReference>
<name>A0A8A4TVH3_SULCO</name>
<reference evidence="15" key="1">
    <citation type="submission" date="2021-03" db="EMBL/GenBank/DDBJ databases">
        <title>Acanthopleuribacteraceae sp. M133.</title>
        <authorList>
            <person name="Wang G."/>
        </authorList>
    </citation>
    <scope>NUCLEOTIDE SEQUENCE</scope>
    <source>
        <strain evidence="15">M133</strain>
    </source>
</reference>
<organism evidence="15 16">
    <name type="scientific">Sulfidibacter corallicola</name>
    <dbReference type="NCBI Taxonomy" id="2818388"/>
    <lineage>
        <taxon>Bacteria</taxon>
        <taxon>Pseudomonadati</taxon>
        <taxon>Acidobacteriota</taxon>
        <taxon>Holophagae</taxon>
        <taxon>Acanthopleuribacterales</taxon>
        <taxon>Acanthopleuribacteraceae</taxon>
        <taxon>Sulfidibacter</taxon>
    </lineage>
</organism>
<accession>A0A8A4TVH3</accession>
<dbReference type="Gene3D" id="3.50.50.60">
    <property type="entry name" value="FAD/NAD(P)-binding domain"/>
    <property type="match status" value="1"/>
</dbReference>
<dbReference type="RefSeq" id="WP_237383222.1">
    <property type="nucleotide sequence ID" value="NZ_CP071793.1"/>
</dbReference>
<dbReference type="FunFam" id="3.90.700.10:FF:000002">
    <property type="entry name" value="L-aspartate oxidase"/>
    <property type="match status" value="1"/>
</dbReference>
<keyword evidence="7 12" id="KW-0274">FAD</keyword>
<evidence type="ECO:0000256" key="10">
    <source>
        <dbReference type="NCBIfam" id="TIGR00551"/>
    </source>
</evidence>
<dbReference type="KEGG" id="scor:J3U87_11740"/>
<dbReference type="GO" id="GO:0034628">
    <property type="term" value="P:'de novo' NAD+ biosynthetic process from L-aspartate"/>
    <property type="evidence" value="ECO:0007669"/>
    <property type="project" value="TreeGrafter"/>
</dbReference>
<dbReference type="InterPro" id="IPR005288">
    <property type="entry name" value="NadB"/>
</dbReference>
<evidence type="ECO:0000256" key="11">
    <source>
        <dbReference type="PIRSR" id="PIRSR000171-1"/>
    </source>
</evidence>
<dbReference type="UniPathway" id="UPA00253">
    <property type="reaction ID" value="UER00326"/>
</dbReference>
<protein>
    <recommendedName>
        <fullName evidence="4 10">L-aspartate oxidase</fullName>
        <ecNumber evidence="4 10">1.4.3.16</ecNumber>
    </recommendedName>
</protein>
<evidence type="ECO:0000313" key="15">
    <source>
        <dbReference type="EMBL" id="QTD53124.1"/>
    </source>
</evidence>
<feature type="domain" description="FAD-dependent oxidoreductase 2 FAD-binding" evidence="13">
    <location>
        <begin position="9"/>
        <end position="387"/>
    </location>
</feature>
<dbReference type="Pfam" id="PF00890">
    <property type="entry name" value="FAD_binding_2"/>
    <property type="match status" value="1"/>
</dbReference>
<comment type="function">
    <text evidence="12">Catalyzes the oxidation of L-aspartate to iminoaspartate.</text>
</comment>
<dbReference type="EC" id="1.4.3.16" evidence="4 10"/>
<dbReference type="InterPro" id="IPR003953">
    <property type="entry name" value="FAD-dep_OxRdtase_2_FAD-bd"/>
</dbReference>
<evidence type="ECO:0000256" key="3">
    <source>
        <dbReference type="ARBA" id="ARBA00008562"/>
    </source>
</evidence>
<evidence type="ECO:0000256" key="7">
    <source>
        <dbReference type="ARBA" id="ARBA00022827"/>
    </source>
</evidence>
<dbReference type="SUPFAM" id="SSF56425">
    <property type="entry name" value="Succinate dehydrogenase/fumarate reductase flavoprotein, catalytic domain"/>
    <property type="match status" value="1"/>
</dbReference>
<proteinExistence type="inferred from homology"/>
<evidence type="ECO:0000256" key="1">
    <source>
        <dbReference type="ARBA" id="ARBA00001974"/>
    </source>
</evidence>
<dbReference type="InterPro" id="IPR037099">
    <property type="entry name" value="Fum_R/Succ_DH_flav-like_C_sf"/>
</dbReference>
<dbReference type="NCBIfam" id="NF006567">
    <property type="entry name" value="PRK09077.1"/>
    <property type="match status" value="1"/>
</dbReference>
<gene>
    <name evidence="15" type="primary">nadB</name>
    <name evidence="15" type="ORF">J3U87_11740</name>
</gene>
<dbReference type="SUPFAM" id="SSF51905">
    <property type="entry name" value="FAD/NAD(P)-binding domain"/>
    <property type="match status" value="1"/>
</dbReference>
<feature type="active site" description="Proton acceptor" evidence="11">
    <location>
        <position position="285"/>
    </location>
</feature>
<evidence type="ECO:0000256" key="2">
    <source>
        <dbReference type="ARBA" id="ARBA00004950"/>
    </source>
</evidence>
<evidence type="ECO:0000256" key="12">
    <source>
        <dbReference type="RuleBase" id="RU362049"/>
    </source>
</evidence>
<sequence length="538" mass="60392">MEVIESEFLVIGAGIAGLSFALRAASLGNVHVLLKDDYEKSSTQYAQGGINAVLSEEDSFASHTEDTLTCGYGLCDPEVVAQVVERGPELIEDLIQWGTRFTRGERGLSLHREGGHAHNRVVHAKDATGAEIMRALVEAVKDHENIHIHRNHMAIDLILQYQPGSKSINEHSRTVGAYVLETDTGVVKAFVAPIVYLATGGIGKVYPYTSNPRTATGDGIAMAYRAGIEVVDMEFIQFHPTILYHHEVNRFLITEAVRGEGGILRNLDGHAFMADYHEMKDLAPRDVVARAIDKEIKKSGGNHVFLDTTHLGRKHMEEHFPNIVQTLDQLGIDVATQPIPVVPAAHYSCGGLRVDGYGRTACPGLYSGGECSYTGLHGANRLASNSLLEAAVYAKLSFEYIVTHREQEMVRPTTHIAPWLYHENSDTYEETLVSPLWKEVRQFMWNYVGIVRTDKRLNRAMRRIEFLRQEIENSYWNFRISKDLVELRNISIIAELVIRSATERKESRGLHFNVDHPETREDQAHDTVLMLHRHGLFR</sequence>